<accession>A0A0A8ZI15</accession>
<proteinExistence type="predicted"/>
<reference evidence="1" key="1">
    <citation type="submission" date="2014-09" db="EMBL/GenBank/DDBJ databases">
        <authorList>
            <person name="Magalhaes I.L.F."/>
            <person name="Oliveira U."/>
            <person name="Santos F.R."/>
            <person name="Vidigal T.H.D.A."/>
            <person name="Brescovit A.D."/>
            <person name="Santos A.J."/>
        </authorList>
    </citation>
    <scope>NUCLEOTIDE SEQUENCE</scope>
    <source>
        <tissue evidence="1">Shoot tissue taken approximately 20 cm above the soil surface</tissue>
    </source>
</reference>
<evidence type="ECO:0000313" key="1">
    <source>
        <dbReference type="EMBL" id="JAD38451.1"/>
    </source>
</evidence>
<sequence>MALSLGPGHLVPRKDGYFASKLDQVAEVVIQLSSCYAIW</sequence>
<reference evidence="1" key="2">
    <citation type="journal article" date="2015" name="Data Brief">
        <title>Shoot transcriptome of the giant reed, Arundo donax.</title>
        <authorList>
            <person name="Barrero R.A."/>
            <person name="Guerrero F.D."/>
            <person name="Moolhuijzen P."/>
            <person name="Goolsby J.A."/>
            <person name="Tidwell J."/>
            <person name="Bellgard S.E."/>
            <person name="Bellgard M.I."/>
        </authorList>
    </citation>
    <scope>NUCLEOTIDE SEQUENCE</scope>
    <source>
        <tissue evidence="1">Shoot tissue taken approximately 20 cm above the soil surface</tissue>
    </source>
</reference>
<organism evidence="1">
    <name type="scientific">Arundo donax</name>
    <name type="common">Giant reed</name>
    <name type="synonym">Donax arundinaceus</name>
    <dbReference type="NCBI Taxonomy" id="35708"/>
    <lineage>
        <taxon>Eukaryota</taxon>
        <taxon>Viridiplantae</taxon>
        <taxon>Streptophyta</taxon>
        <taxon>Embryophyta</taxon>
        <taxon>Tracheophyta</taxon>
        <taxon>Spermatophyta</taxon>
        <taxon>Magnoliopsida</taxon>
        <taxon>Liliopsida</taxon>
        <taxon>Poales</taxon>
        <taxon>Poaceae</taxon>
        <taxon>PACMAD clade</taxon>
        <taxon>Arundinoideae</taxon>
        <taxon>Arundineae</taxon>
        <taxon>Arundo</taxon>
    </lineage>
</organism>
<name>A0A0A8ZI15_ARUDO</name>
<dbReference type="EMBL" id="GBRH01259444">
    <property type="protein sequence ID" value="JAD38451.1"/>
    <property type="molecule type" value="Transcribed_RNA"/>
</dbReference>
<dbReference type="AlphaFoldDB" id="A0A0A8ZI15"/>
<protein>
    <submittedName>
        <fullName evidence="1">Uncharacterized protein</fullName>
    </submittedName>
</protein>